<comment type="caution">
    <text evidence="2">The sequence shown here is derived from an EMBL/GenBank/DDBJ whole genome shotgun (WGS) entry which is preliminary data.</text>
</comment>
<feature type="transmembrane region" description="Helical" evidence="1">
    <location>
        <begin position="133"/>
        <end position="156"/>
    </location>
</feature>
<dbReference type="GO" id="GO:0008233">
    <property type="term" value="F:peptidase activity"/>
    <property type="evidence" value="ECO:0007669"/>
    <property type="project" value="InterPro"/>
</dbReference>
<feature type="transmembrane region" description="Helical" evidence="1">
    <location>
        <begin position="70"/>
        <end position="91"/>
    </location>
</feature>
<evidence type="ECO:0000313" key="2">
    <source>
        <dbReference type="EMBL" id="OGY62282.1"/>
    </source>
</evidence>
<dbReference type="Pfam" id="PF13367">
    <property type="entry name" value="PrsW-protease"/>
    <property type="match status" value="1"/>
</dbReference>
<dbReference type="PANTHER" id="PTHR36844">
    <property type="entry name" value="PROTEASE PRSW"/>
    <property type="match status" value="1"/>
</dbReference>
<feature type="transmembrane region" description="Helical" evidence="1">
    <location>
        <begin position="34"/>
        <end position="50"/>
    </location>
</feature>
<proteinExistence type="predicted"/>
<reference evidence="2 3" key="1">
    <citation type="journal article" date="2016" name="Nat. Commun.">
        <title>Thousands of microbial genomes shed light on interconnected biogeochemical processes in an aquifer system.</title>
        <authorList>
            <person name="Anantharaman K."/>
            <person name="Brown C.T."/>
            <person name="Hug L.A."/>
            <person name="Sharon I."/>
            <person name="Castelle C.J."/>
            <person name="Probst A.J."/>
            <person name="Thomas B.C."/>
            <person name="Singh A."/>
            <person name="Wilkins M.J."/>
            <person name="Karaoz U."/>
            <person name="Brodie E.L."/>
            <person name="Williams K.H."/>
            <person name="Hubbard S.S."/>
            <person name="Banfield J.F."/>
        </authorList>
    </citation>
    <scope>NUCLEOTIDE SEQUENCE [LARGE SCALE GENOMIC DNA]</scope>
</reference>
<keyword evidence="1" id="KW-0472">Membrane</keyword>
<accession>A0A1G1ZCA7</accession>
<feature type="transmembrane region" description="Helical" evidence="1">
    <location>
        <begin position="6"/>
        <end position="22"/>
    </location>
</feature>
<sequence length="222" mass="25187">MVINPLLFGIIPSLVWLVFFMSEDRRKPEPTRMILYVFLAGGLSTALAAFPELQIQNWFAERGILTSSAVFLFSFAMIEELVKFIAVYLLVRRSKFFDEWTDGMVYMITAALGFAAVENALNLIGADFIVQVTLIRGVGATLLHALASALVGFYWMRKRVIEGLFWATVLHGIFNLLILKLAGIEVYASLFLLFAAIIVFHDFETLKKRDELRSVSLRRKPR</sequence>
<keyword evidence="1" id="KW-1133">Transmembrane helix</keyword>
<dbReference type="EMBL" id="MHJD01000020">
    <property type="protein sequence ID" value="OGY62282.1"/>
    <property type="molecule type" value="Genomic_DNA"/>
</dbReference>
<dbReference type="AlphaFoldDB" id="A0A1G1ZCA7"/>
<organism evidence="2 3">
    <name type="scientific">Candidatus Colwellbacteria bacterium RIFCSPLOWO2_12_FULL_46_17</name>
    <dbReference type="NCBI Taxonomy" id="1797695"/>
    <lineage>
        <taxon>Bacteria</taxon>
        <taxon>Candidatus Colwelliibacteriota</taxon>
    </lineage>
</organism>
<feature type="transmembrane region" description="Helical" evidence="1">
    <location>
        <begin position="103"/>
        <end position="121"/>
    </location>
</feature>
<protein>
    <recommendedName>
        <fullName evidence="4">Protease PrsW</fullName>
    </recommendedName>
</protein>
<feature type="transmembrane region" description="Helical" evidence="1">
    <location>
        <begin position="186"/>
        <end position="203"/>
    </location>
</feature>
<dbReference type="Proteomes" id="UP000177801">
    <property type="component" value="Unassembled WGS sequence"/>
</dbReference>
<keyword evidence="1" id="KW-0812">Transmembrane</keyword>
<evidence type="ECO:0000256" key="1">
    <source>
        <dbReference type="SAM" id="Phobius"/>
    </source>
</evidence>
<name>A0A1G1ZCA7_9BACT</name>
<evidence type="ECO:0000313" key="3">
    <source>
        <dbReference type="Proteomes" id="UP000177801"/>
    </source>
</evidence>
<gene>
    <name evidence="2" type="ORF">A3G58_01275</name>
</gene>
<dbReference type="InterPro" id="IPR026898">
    <property type="entry name" value="PrsW"/>
</dbReference>
<dbReference type="PANTHER" id="PTHR36844:SF1">
    <property type="entry name" value="PROTEASE PRSW"/>
    <property type="match status" value="1"/>
</dbReference>
<evidence type="ECO:0008006" key="4">
    <source>
        <dbReference type="Google" id="ProtNLM"/>
    </source>
</evidence>